<organism evidence="1 2">
    <name type="scientific">Streptomyces kronopolitis</name>
    <dbReference type="NCBI Taxonomy" id="1612435"/>
    <lineage>
        <taxon>Bacteria</taxon>
        <taxon>Bacillati</taxon>
        <taxon>Actinomycetota</taxon>
        <taxon>Actinomycetes</taxon>
        <taxon>Kitasatosporales</taxon>
        <taxon>Streptomycetaceae</taxon>
        <taxon>Streptomyces</taxon>
    </lineage>
</organism>
<gene>
    <name evidence="1" type="ORF">GCM10012285_27670</name>
</gene>
<dbReference type="GeneID" id="301548543"/>
<dbReference type="Proteomes" id="UP000600080">
    <property type="component" value="Unassembled WGS sequence"/>
</dbReference>
<protein>
    <submittedName>
        <fullName evidence="1">Uncharacterized protein</fullName>
    </submittedName>
</protein>
<keyword evidence="2" id="KW-1185">Reference proteome</keyword>
<sequence>MSAPGWLNSRPSETPPVEELLAELNASLEADQSLLPADRTLPMSEALPVPAPRAPAVMARRPADDIREVISVYDNVPTARRRPCSGVEPCPWRRDALRG</sequence>
<proteinExistence type="predicted"/>
<evidence type="ECO:0000313" key="1">
    <source>
        <dbReference type="EMBL" id="GGN44774.1"/>
    </source>
</evidence>
<dbReference type="EMBL" id="BMND01000009">
    <property type="protein sequence ID" value="GGN44774.1"/>
    <property type="molecule type" value="Genomic_DNA"/>
</dbReference>
<name>A0ABQ2JCH8_9ACTN</name>
<accession>A0ABQ2JCH8</accession>
<evidence type="ECO:0000313" key="2">
    <source>
        <dbReference type="Proteomes" id="UP000600080"/>
    </source>
</evidence>
<reference evidence="2" key="1">
    <citation type="journal article" date="2019" name="Int. J. Syst. Evol. Microbiol.">
        <title>The Global Catalogue of Microorganisms (GCM) 10K type strain sequencing project: providing services to taxonomists for standard genome sequencing and annotation.</title>
        <authorList>
            <consortium name="The Broad Institute Genomics Platform"/>
            <consortium name="The Broad Institute Genome Sequencing Center for Infectious Disease"/>
            <person name="Wu L."/>
            <person name="Ma J."/>
        </authorList>
    </citation>
    <scope>NUCLEOTIDE SEQUENCE [LARGE SCALE GENOMIC DNA]</scope>
    <source>
        <strain evidence="2">CGMCC 4.7323</strain>
    </source>
</reference>
<dbReference type="RefSeq" id="WP_189097903.1">
    <property type="nucleotide sequence ID" value="NZ_BMND01000009.1"/>
</dbReference>
<comment type="caution">
    <text evidence="1">The sequence shown here is derived from an EMBL/GenBank/DDBJ whole genome shotgun (WGS) entry which is preliminary data.</text>
</comment>